<dbReference type="Proteomes" id="UP001054945">
    <property type="component" value="Unassembled WGS sequence"/>
</dbReference>
<comment type="caution">
    <text evidence="2">The sequence shown here is derived from an EMBL/GenBank/DDBJ whole genome shotgun (WGS) entry which is preliminary data.</text>
</comment>
<evidence type="ECO:0000313" key="3">
    <source>
        <dbReference type="Proteomes" id="UP001054945"/>
    </source>
</evidence>
<keyword evidence="1" id="KW-0812">Transmembrane</keyword>
<protein>
    <submittedName>
        <fullName evidence="2">Uncharacterized protein</fullName>
    </submittedName>
</protein>
<reference evidence="2 3" key="1">
    <citation type="submission" date="2021-06" db="EMBL/GenBank/DDBJ databases">
        <title>Caerostris extrusa draft genome.</title>
        <authorList>
            <person name="Kono N."/>
            <person name="Arakawa K."/>
        </authorList>
    </citation>
    <scope>NUCLEOTIDE SEQUENCE [LARGE SCALE GENOMIC DNA]</scope>
</reference>
<name>A0AAV4VHP2_CAEEX</name>
<sequence length="89" mass="9971">MAKADILYDILGMIIIIATPVSILMFIGVLKLVRMAKKRSEREGNTVRVRKLRTNNDNLTDDTSDTNSGIFCSGSWCVEAKGNLIWNPR</sequence>
<feature type="transmembrane region" description="Helical" evidence="1">
    <location>
        <begin position="6"/>
        <end position="33"/>
    </location>
</feature>
<dbReference type="AlphaFoldDB" id="A0AAV4VHP2"/>
<evidence type="ECO:0000256" key="1">
    <source>
        <dbReference type="SAM" id="Phobius"/>
    </source>
</evidence>
<accession>A0AAV4VHP2</accession>
<organism evidence="2 3">
    <name type="scientific">Caerostris extrusa</name>
    <name type="common">Bark spider</name>
    <name type="synonym">Caerostris bankana</name>
    <dbReference type="NCBI Taxonomy" id="172846"/>
    <lineage>
        <taxon>Eukaryota</taxon>
        <taxon>Metazoa</taxon>
        <taxon>Ecdysozoa</taxon>
        <taxon>Arthropoda</taxon>
        <taxon>Chelicerata</taxon>
        <taxon>Arachnida</taxon>
        <taxon>Araneae</taxon>
        <taxon>Araneomorphae</taxon>
        <taxon>Entelegynae</taxon>
        <taxon>Araneoidea</taxon>
        <taxon>Araneidae</taxon>
        <taxon>Caerostris</taxon>
    </lineage>
</organism>
<keyword evidence="1" id="KW-1133">Transmembrane helix</keyword>
<evidence type="ECO:0000313" key="2">
    <source>
        <dbReference type="EMBL" id="GIY69820.1"/>
    </source>
</evidence>
<gene>
    <name evidence="2" type="ORF">CEXT_205021</name>
</gene>
<keyword evidence="3" id="KW-1185">Reference proteome</keyword>
<keyword evidence="1" id="KW-0472">Membrane</keyword>
<dbReference type="EMBL" id="BPLR01014593">
    <property type="protein sequence ID" value="GIY69820.1"/>
    <property type="molecule type" value="Genomic_DNA"/>
</dbReference>
<proteinExistence type="predicted"/>